<feature type="transmembrane region" description="Helical" evidence="1">
    <location>
        <begin position="58"/>
        <end position="80"/>
    </location>
</feature>
<evidence type="ECO:0000256" key="1">
    <source>
        <dbReference type="SAM" id="Phobius"/>
    </source>
</evidence>
<dbReference type="RefSeq" id="WP_123103418.1">
    <property type="nucleotide sequence ID" value="NZ_RIBZ01000307.1"/>
</dbReference>
<sequence length="167" mass="17309">MPELARVVLIAAVVVIVLVRQFRPQKVTEDARRWWVMPVLLGYLALREPGLIDHDHRVAAAALLVVEILVGVATGAGWGWTSRVWTDGSGAVWTQGAKTTALVWAGAVVCRAVLAGVGALAGVPQGSGPLMLSLAASLLLRGAVVMMRARGLEPVPGAAGAHGTGGR</sequence>
<gene>
    <name evidence="2" type="ORF">EEJ42_25890</name>
</gene>
<dbReference type="AlphaFoldDB" id="A0A3M8VMB1"/>
<organism evidence="2 3">
    <name type="scientific">Streptomyces botrytidirepellens</name>
    <dbReference type="NCBI Taxonomy" id="2486417"/>
    <lineage>
        <taxon>Bacteria</taxon>
        <taxon>Bacillati</taxon>
        <taxon>Actinomycetota</taxon>
        <taxon>Actinomycetes</taxon>
        <taxon>Kitasatosporales</taxon>
        <taxon>Streptomycetaceae</taxon>
        <taxon>Streptomyces</taxon>
    </lineage>
</organism>
<feature type="transmembrane region" description="Helical" evidence="1">
    <location>
        <begin position="129"/>
        <end position="147"/>
    </location>
</feature>
<proteinExistence type="predicted"/>
<name>A0A3M8VMB1_9ACTN</name>
<evidence type="ECO:0000313" key="2">
    <source>
        <dbReference type="EMBL" id="RNG18726.1"/>
    </source>
</evidence>
<accession>A0A3M8VMB1</accession>
<reference evidence="2 3" key="1">
    <citation type="submission" date="2018-11" db="EMBL/GenBank/DDBJ databases">
        <title>The Potential of Streptomyces as Biocontrol Agents against the Tomato grey mould, Botrytis cinerea (Gray mold) Frontiers in Microbiology.</title>
        <authorList>
            <person name="Li D."/>
        </authorList>
    </citation>
    <scope>NUCLEOTIDE SEQUENCE [LARGE SCALE GENOMIC DNA]</scope>
    <source>
        <strain evidence="2 3">NEAU-LD23</strain>
    </source>
</reference>
<dbReference type="Proteomes" id="UP000275401">
    <property type="component" value="Unassembled WGS sequence"/>
</dbReference>
<comment type="caution">
    <text evidence="2">The sequence shown here is derived from an EMBL/GenBank/DDBJ whole genome shotgun (WGS) entry which is preliminary data.</text>
</comment>
<protein>
    <submittedName>
        <fullName evidence="2">DUF1453 domain-containing protein</fullName>
    </submittedName>
</protein>
<evidence type="ECO:0000313" key="3">
    <source>
        <dbReference type="Proteomes" id="UP000275401"/>
    </source>
</evidence>
<feature type="transmembrane region" description="Helical" evidence="1">
    <location>
        <begin position="6"/>
        <end position="22"/>
    </location>
</feature>
<keyword evidence="1" id="KW-0472">Membrane</keyword>
<feature type="transmembrane region" description="Helical" evidence="1">
    <location>
        <begin position="101"/>
        <end position="123"/>
    </location>
</feature>
<keyword evidence="1" id="KW-0812">Transmembrane</keyword>
<keyword evidence="3" id="KW-1185">Reference proteome</keyword>
<dbReference type="EMBL" id="RIBZ01000307">
    <property type="protein sequence ID" value="RNG18726.1"/>
    <property type="molecule type" value="Genomic_DNA"/>
</dbReference>
<keyword evidence="1" id="KW-1133">Transmembrane helix</keyword>